<comment type="caution">
    <text evidence="2">The sequence shown here is derived from an EMBL/GenBank/DDBJ whole genome shotgun (WGS) entry which is preliminary data.</text>
</comment>
<organism evidence="2 3">
    <name type="scientific">Psittacicella hinzii</name>
    <dbReference type="NCBI Taxonomy" id="2028575"/>
    <lineage>
        <taxon>Bacteria</taxon>
        <taxon>Pseudomonadati</taxon>
        <taxon>Pseudomonadota</taxon>
        <taxon>Gammaproteobacteria</taxon>
        <taxon>Pasteurellales</taxon>
        <taxon>Psittacicellaceae</taxon>
        <taxon>Psittacicella</taxon>
    </lineage>
</organism>
<reference evidence="2 3" key="1">
    <citation type="submission" date="2017-08" db="EMBL/GenBank/DDBJ databases">
        <title>Reclassification of Bisgaard taxon 37 and 44.</title>
        <authorList>
            <person name="Christensen H."/>
        </authorList>
    </citation>
    <scope>NUCLEOTIDE SEQUENCE [LARGE SCALE GENOMIC DNA]</scope>
    <source>
        <strain evidence="2 3">B96_3</strain>
    </source>
</reference>
<dbReference type="EMBL" id="NRHC01000011">
    <property type="protein sequence ID" value="RIY34342.1"/>
    <property type="molecule type" value="Genomic_DNA"/>
</dbReference>
<feature type="transmembrane region" description="Helical" evidence="1">
    <location>
        <begin position="21"/>
        <end position="41"/>
    </location>
</feature>
<keyword evidence="1" id="KW-0812">Transmembrane</keyword>
<keyword evidence="3" id="KW-1185">Reference proteome</keyword>
<keyword evidence="1" id="KW-0472">Membrane</keyword>
<protein>
    <submittedName>
        <fullName evidence="2">Uncharacterized protein</fullName>
    </submittedName>
</protein>
<proteinExistence type="predicted"/>
<accession>A0A3A1Y7Z2</accession>
<dbReference type="Proteomes" id="UP000265691">
    <property type="component" value="Unassembled WGS sequence"/>
</dbReference>
<name>A0A3A1Y7Z2_9GAMM</name>
<feature type="transmembrane region" description="Helical" evidence="1">
    <location>
        <begin position="53"/>
        <end position="76"/>
    </location>
</feature>
<evidence type="ECO:0000313" key="2">
    <source>
        <dbReference type="EMBL" id="RIY34342.1"/>
    </source>
</evidence>
<sequence>MKSTSVELPRVFSDFQTFIEFFINLQSLKWALIGVAFYLFRFKRDGKRTILKYWYEVLFIFSAVYIGAPICILHGIPEQYLPVLAAIVGYAGIDSTVSAVQKVITKVFDIFIDRKLKFKGKDDNDK</sequence>
<gene>
    <name evidence="2" type="ORF">CKF54_00955</name>
</gene>
<evidence type="ECO:0000256" key="1">
    <source>
        <dbReference type="SAM" id="Phobius"/>
    </source>
</evidence>
<dbReference type="AlphaFoldDB" id="A0A3A1Y7Z2"/>
<dbReference type="RefSeq" id="WP_119524418.1">
    <property type="nucleotide sequence ID" value="NZ_NRHC01000011.1"/>
</dbReference>
<keyword evidence="1" id="KW-1133">Transmembrane helix</keyword>
<evidence type="ECO:0000313" key="3">
    <source>
        <dbReference type="Proteomes" id="UP000265691"/>
    </source>
</evidence>